<reference evidence="1 2" key="1">
    <citation type="submission" date="2018-07" db="EMBL/GenBank/DDBJ databases">
        <title>Section-level genome sequencing of Aspergillus section Nigri to investigate inter- and intra-species variation.</title>
        <authorList>
            <consortium name="DOE Joint Genome Institute"/>
            <person name="Vesth T.C."/>
            <person name="Nybo J.L."/>
            <person name="Theobald S."/>
            <person name="Frisvad J.C."/>
            <person name="Larsen T.O."/>
            <person name="Nielsen K.F."/>
            <person name="Hoof J.B."/>
            <person name="Brandl J."/>
            <person name="Salamov A."/>
            <person name="Riley R."/>
            <person name="Gladden J.M."/>
            <person name="Phatale P."/>
            <person name="Nielsen M.T."/>
            <person name="Lyhne E.K."/>
            <person name="Kogle M.E."/>
            <person name="Strasser K."/>
            <person name="McDonnell E."/>
            <person name="Barry K."/>
            <person name="Clum A."/>
            <person name="Chen C."/>
            <person name="Nolan M."/>
            <person name="Sandor L."/>
            <person name="Kuo A."/>
            <person name="Lipzen A."/>
            <person name="Hainaut M."/>
            <person name="Drula E."/>
            <person name="Tsang A."/>
            <person name="Magnuson J.K."/>
            <person name="Henrissat B."/>
            <person name="Wiebenga A."/>
            <person name="Simmons B.A."/>
            <person name="Makela M.R."/>
            <person name="De vries R.P."/>
            <person name="Grigoriev I.V."/>
            <person name="Mortensen U.H."/>
            <person name="Baker S.E."/>
            <person name="Andersen M.R."/>
        </authorList>
    </citation>
    <scope>NUCLEOTIDE SEQUENCE [LARGE SCALE GENOMIC DNA]</scope>
    <source>
        <strain evidence="1 2">ATCC 13157</strain>
    </source>
</reference>
<evidence type="ECO:0000313" key="1">
    <source>
        <dbReference type="EMBL" id="RDK45057.1"/>
    </source>
</evidence>
<sequence length="111" mass="11952">MFHHPCRSGSKPSRALSDHSVKQVLACTIMFHPPPSCRSRPPDSLLHIHILRVALVPASLACFSFSPLSALIVSLCDTTFIPFVLHSHLRQALDGPSKALCTLITAGTSAL</sequence>
<dbReference type="AlphaFoldDB" id="A0A370PS74"/>
<protein>
    <submittedName>
        <fullName evidence="1">Uncharacterized protein</fullName>
    </submittedName>
</protein>
<dbReference type="EMBL" id="KZ851848">
    <property type="protein sequence ID" value="RDK45057.1"/>
    <property type="molecule type" value="Genomic_DNA"/>
</dbReference>
<accession>A0A370PS74</accession>
<gene>
    <name evidence="1" type="ORF">M752DRAFT_131752</name>
</gene>
<name>A0A370PS74_ASPPH</name>
<proteinExistence type="predicted"/>
<keyword evidence="2" id="KW-1185">Reference proteome</keyword>
<evidence type="ECO:0000313" key="2">
    <source>
        <dbReference type="Proteomes" id="UP000254937"/>
    </source>
</evidence>
<organism evidence="1 2">
    <name type="scientific">Aspergillus phoenicis ATCC 13157</name>
    <dbReference type="NCBI Taxonomy" id="1353007"/>
    <lineage>
        <taxon>Eukaryota</taxon>
        <taxon>Fungi</taxon>
        <taxon>Dikarya</taxon>
        <taxon>Ascomycota</taxon>
        <taxon>Pezizomycotina</taxon>
        <taxon>Eurotiomycetes</taxon>
        <taxon>Eurotiomycetidae</taxon>
        <taxon>Eurotiales</taxon>
        <taxon>Aspergillaceae</taxon>
        <taxon>Aspergillus</taxon>
    </lineage>
</organism>
<dbReference type="Proteomes" id="UP000254937">
    <property type="component" value="Unassembled WGS sequence"/>
</dbReference>